<name>A0A127AXG5_9CAUD</name>
<accession>A0A127AXG5</accession>
<proteinExistence type="predicted"/>
<dbReference type="Proteomes" id="UP000203261">
    <property type="component" value="Segment"/>
</dbReference>
<evidence type="ECO:0000313" key="1">
    <source>
        <dbReference type="EMBL" id="AMM44924.1"/>
    </source>
</evidence>
<dbReference type="EMBL" id="KT624200">
    <property type="protein sequence ID" value="AMM44924.1"/>
    <property type="molecule type" value="Genomic_DNA"/>
</dbReference>
<sequence>MYNFSSHHDSIVKSESIDCKTHLTEEQIRTLIGKRVALRNTVPIADDSAPDGVKEETLQAEYLVAAYDKTVMVNSSGEEVVTWTIYGDNGQGQKLYNYLTLVLLDED</sequence>
<dbReference type="KEGG" id="vg:29125293"/>
<gene>
    <name evidence="1" type="ORF">SP15_126</name>
</gene>
<keyword evidence="2" id="KW-1185">Reference proteome</keyword>
<protein>
    <submittedName>
        <fullName evidence="1">Uncharacterized protein</fullName>
    </submittedName>
</protein>
<organism evidence="1 2">
    <name type="scientific">Bacillus phage SP-15</name>
    <dbReference type="NCBI Taxonomy" id="1792032"/>
    <lineage>
        <taxon>Viruses</taxon>
        <taxon>Duplodnaviria</taxon>
        <taxon>Heunggongvirae</taxon>
        <taxon>Uroviricota</taxon>
        <taxon>Caudoviricetes</taxon>
        <taxon>Thornevirus</taxon>
        <taxon>Thornevirus SP15</taxon>
    </lineage>
</organism>
<dbReference type="RefSeq" id="YP_009302513.1">
    <property type="nucleotide sequence ID" value="NC_031245.1"/>
</dbReference>
<reference evidence="1 2" key="1">
    <citation type="submission" date="2015-08" db="EMBL/GenBank/DDBJ databases">
        <authorList>
            <person name="Babu N.S."/>
            <person name="Beckwith C.J."/>
            <person name="Beseler K.G."/>
            <person name="Brison A."/>
            <person name="Carone J.V."/>
            <person name="Caskin T.P."/>
            <person name="Diamond M."/>
            <person name="Durham M.E."/>
            <person name="Foxe J.M."/>
            <person name="Go M."/>
            <person name="Henderson B.A."/>
            <person name="Jones I.B."/>
            <person name="McGettigan J.A."/>
            <person name="Micheletti S.J."/>
            <person name="Nasrallah M.E."/>
            <person name="Ortiz D."/>
            <person name="Piller C.R."/>
            <person name="Privatt S.R."/>
            <person name="Schneider S.L."/>
            <person name="Sharp S."/>
            <person name="Smith T.C."/>
            <person name="Stanton J.D."/>
            <person name="Ullery H.E."/>
            <person name="Wilson R.J."/>
            <person name="Serrano M.G."/>
            <person name="Buck G."/>
            <person name="Lee V."/>
            <person name="Wang Y."/>
            <person name="Carvalho R."/>
            <person name="Voegtly L."/>
            <person name="Shi R."/>
            <person name="Duckworth R."/>
            <person name="Johnson A."/>
            <person name="Loviza R."/>
            <person name="Walstead R."/>
            <person name="Shah Z."/>
            <person name="Kiflezghi M."/>
            <person name="Wade K."/>
            <person name="Ball S.L."/>
            <person name="Bradley K.W."/>
            <person name="Asai D.J."/>
            <person name="Bowman C.A."/>
            <person name="Russell D.A."/>
            <person name="Pope W.H."/>
            <person name="Jacobs-Sera D."/>
            <person name="Hendrix R.W."/>
            <person name="Hatfull G.F."/>
        </authorList>
    </citation>
    <scope>NUCLEOTIDE SEQUENCE [LARGE SCALE GENOMIC DNA]</scope>
</reference>
<evidence type="ECO:0000313" key="2">
    <source>
        <dbReference type="Proteomes" id="UP000203261"/>
    </source>
</evidence>
<dbReference type="GeneID" id="29125293"/>